<keyword evidence="2" id="KW-1185">Reference proteome</keyword>
<gene>
    <name evidence="1" type="ORF">ASPWEDRAFT_33641</name>
</gene>
<proteinExistence type="predicted"/>
<organism evidence="1 2">
    <name type="scientific">Aspergillus wentii DTO 134E9</name>
    <dbReference type="NCBI Taxonomy" id="1073089"/>
    <lineage>
        <taxon>Eukaryota</taxon>
        <taxon>Fungi</taxon>
        <taxon>Dikarya</taxon>
        <taxon>Ascomycota</taxon>
        <taxon>Pezizomycotina</taxon>
        <taxon>Eurotiomycetes</taxon>
        <taxon>Eurotiomycetidae</taxon>
        <taxon>Eurotiales</taxon>
        <taxon>Aspergillaceae</taxon>
        <taxon>Aspergillus</taxon>
        <taxon>Aspergillus subgen. Cremei</taxon>
    </lineage>
</organism>
<reference evidence="2" key="1">
    <citation type="journal article" date="2017" name="Genome Biol.">
        <title>Comparative genomics reveals high biological diversity and specific adaptations in the industrially and medically important fungal genus Aspergillus.</title>
        <authorList>
            <person name="de Vries R.P."/>
            <person name="Riley R."/>
            <person name="Wiebenga A."/>
            <person name="Aguilar-Osorio G."/>
            <person name="Amillis S."/>
            <person name="Uchima C.A."/>
            <person name="Anderluh G."/>
            <person name="Asadollahi M."/>
            <person name="Askin M."/>
            <person name="Barry K."/>
            <person name="Battaglia E."/>
            <person name="Bayram O."/>
            <person name="Benocci T."/>
            <person name="Braus-Stromeyer S.A."/>
            <person name="Caldana C."/>
            <person name="Canovas D."/>
            <person name="Cerqueira G.C."/>
            <person name="Chen F."/>
            <person name="Chen W."/>
            <person name="Choi C."/>
            <person name="Clum A."/>
            <person name="Dos Santos R.A."/>
            <person name="Damasio A.R."/>
            <person name="Diallinas G."/>
            <person name="Emri T."/>
            <person name="Fekete E."/>
            <person name="Flipphi M."/>
            <person name="Freyberg S."/>
            <person name="Gallo A."/>
            <person name="Gournas C."/>
            <person name="Habgood R."/>
            <person name="Hainaut M."/>
            <person name="Harispe M.L."/>
            <person name="Henrissat B."/>
            <person name="Hilden K.S."/>
            <person name="Hope R."/>
            <person name="Hossain A."/>
            <person name="Karabika E."/>
            <person name="Karaffa L."/>
            <person name="Karanyi Z."/>
            <person name="Krasevec N."/>
            <person name="Kuo A."/>
            <person name="Kusch H."/>
            <person name="LaButti K."/>
            <person name="Lagendijk E.L."/>
            <person name="Lapidus A."/>
            <person name="Levasseur A."/>
            <person name="Lindquist E."/>
            <person name="Lipzen A."/>
            <person name="Logrieco A.F."/>
            <person name="MacCabe A."/>
            <person name="Maekelae M.R."/>
            <person name="Malavazi I."/>
            <person name="Melin P."/>
            <person name="Meyer V."/>
            <person name="Mielnichuk N."/>
            <person name="Miskei M."/>
            <person name="Molnar A.P."/>
            <person name="Mule G."/>
            <person name="Ngan C.Y."/>
            <person name="Orejas M."/>
            <person name="Orosz E."/>
            <person name="Ouedraogo J.P."/>
            <person name="Overkamp K.M."/>
            <person name="Park H.-S."/>
            <person name="Perrone G."/>
            <person name="Piumi F."/>
            <person name="Punt P.J."/>
            <person name="Ram A.F."/>
            <person name="Ramon A."/>
            <person name="Rauscher S."/>
            <person name="Record E."/>
            <person name="Riano-Pachon D.M."/>
            <person name="Robert V."/>
            <person name="Roehrig J."/>
            <person name="Ruller R."/>
            <person name="Salamov A."/>
            <person name="Salih N.S."/>
            <person name="Samson R.A."/>
            <person name="Sandor E."/>
            <person name="Sanguinetti M."/>
            <person name="Schuetze T."/>
            <person name="Sepcic K."/>
            <person name="Shelest E."/>
            <person name="Sherlock G."/>
            <person name="Sophianopoulou V."/>
            <person name="Squina F.M."/>
            <person name="Sun H."/>
            <person name="Susca A."/>
            <person name="Todd R.B."/>
            <person name="Tsang A."/>
            <person name="Unkles S.E."/>
            <person name="van de Wiele N."/>
            <person name="van Rossen-Uffink D."/>
            <person name="Oliveira J.V."/>
            <person name="Vesth T.C."/>
            <person name="Visser J."/>
            <person name="Yu J.-H."/>
            <person name="Zhou M."/>
            <person name="Andersen M.R."/>
            <person name="Archer D.B."/>
            <person name="Baker S.E."/>
            <person name="Benoit I."/>
            <person name="Brakhage A.A."/>
            <person name="Braus G.H."/>
            <person name="Fischer R."/>
            <person name="Frisvad J.C."/>
            <person name="Goldman G.H."/>
            <person name="Houbraken J."/>
            <person name="Oakley B."/>
            <person name="Pocsi I."/>
            <person name="Scazzocchio C."/>
            <person name="Seiboth B."/>
            <person name="vanKuyk P.A."/>
            <person name="Wortman J."/>
            <person name="Dyer P.S."/>
            <person name="Grigoriev I.V."/>
        </authorList>
    </citation>
    <scope>NUCLEOTIDE SEQUENCE [LARGE SCALE GENOMIC DNA]</scope>
    <source>
        <strain evidence="2">DTO 134E9</strain>
    </source>
</reference>
<dbReference type="EMBL" id="KV878209">
    <property type="protein sequence ID" value="OJJ40292.1"/>
    <property type="molecule type" value="Genomic_DNA"/>
</dbReference>
<name>A0A1L9RZF7_ASPWE</name>
<evidence type="ECO:0000313" key="2">
    <source>
        <dbReference type="Proteomes" id="UP000184383"/>
    </source>
</evidence>
<dbReference type="Proteomes" id="UP000184383">
    <property type="component" value="Unassembled WGS sequence"/>
</dbReference>
<dbReference type="OrthoDB" id="4486482at2759"/>
<dbReference type="VEuPathDB" id="FungiDB:ASPWEDRAFT_33641"/>
<sequence>MSATILSRIVGLDELIPRPVDIEREDKDVEASIPWIFQHASTAGEDSVSNWPGDMPKFSNLFDDLPSYCAEFGYWKANEGHESTETGLASALRERETITLPRKSWKVSENQRFGRFIETQTYMLRALMMTTYLNLEGIKTQHLEIQCYGLGKATFKYVIGGQKYAARPQGAVTVGPRTESLPIISFTGWFEGQTWGEFLAETLGVMIGQLVKNISVQSSSTGFQDQEVFVIGFHGCQIHIARGYFTTDVISRVHSKGCSEKDVFELNFTQGYNLCLKEDWLEALRALTRLFRYLHSGNAKVGAIQAYLQRGSKATEDV</sequence>
<accession>A0A1L9RZF7</accession>
<dbReference type="RefSeq" id="XP_040693968.1">
    <property type="nucleotide sequence ID" value="XM_040833834.1"/>
</dbReference>
<protein>
    <submittedName>
        <fullName evidence="1">Uncharacterized protein</fullName>
    </submittedName>
</protein>
<dbReference type="GeneID" id="63749682"/>
<evidence type="ECO:0000313" key="1">
    <source>
        <dbReference type="EMBL" id="OJJ40292.1"/>
    </source>
</evidence>
<dbReference type="AlphaFoldDB" id="A0A1L9RZF7"/>